<name>A0AA96RHE8_9BACL</name>
<feature type="domain" description="HTH iclR-type" evidence="6">
    <location>
        <begin position="17"/>
        <end position="79"/>
    </location>
</feature>
<evidence type="ECO:0000256" key="1">
    <source>
        <dbReference type="ARBA" id="ARBA00023015"/>
    </source>
</evidence>
<dbReference type="Gene3D" id="1.10.10.10">
    <property type="entry name" value="Winged helix-like DNA-binding domain superfamily/Winged helix DNA-binding domain"/>
    <property type="match status" value="1"/>
</dbReference>
<dbReference type="SUPFAM" id="SSF46785">
    <property type="entry name" value="Winged helix' DNA-binding domain"/>
    <property type="match status" value="1"/>
</dbReference>
<dbReference type="GO" id="GO:0003677">
    <property type="term" value="F:DNA binding"/>
    <property type="evidence" value="ECO:0007669"/>
    <property type="project" value="UniProtKB-KW"/>
</dbReference>
<dbReference type="PROSITE" id="PS51078">
    <property type="entry name" value="ICLR_ED"/>
    <property type="match status" value="1"/>
</dbReference>
<keyword evidence="2" id="KW-0238">DNA-binding</keyword>
<keyword evidence="1" id="KW-0805">Transcription regulation</keyword>
<dbReference type="AlphaFoldDB" id="A0AA96RHE8"/>
<dbReference type="Pfam" id="PF09339">
    <property type="entry name" value="HTH_IclR"/>
    <property type="match status" value="1"/>
</dbReference>
<dbReference type="GO" id="GO:0045892">
    <property type="term" value="P:negative regulation of DNA-templated transcription"/>
    <property type="evidence" value="ECO:0007669"/>
    <property type="project" value="UniProtKB-ARBA"/>
</dbReference>
<dbReference type="EMBL" id="CP130318">
    <property type="protein sequence ID" value="WNQ13288.1"/>
    <property type="molecule type" value="Genomic_DNA"/>
</dbReference>
<dbReference type="InterPro" id="IPR036390">
    <property type="entry name" value="WH_DNA-bd_sf"/>
</dbReference>
<dbReference type="InterPro" id="IPR014757">
    <property type="entry name" value="Tscrpt_reg_IclR_C"/>
</dbReference>
<dbReference type="FunFam" id="1.10.10.10:FF:000056">
    <property type="entry name" value="IclR family transcriptional regulator"/>
    <property type="match status" value="1"/>
</dbReference>
<dbReference type="SMART" id="SM00346">
    <property type="entry name" value="HTH_ICLR"/>
    <property type="match status" value="1"/>
</dbReference>
<evidence type="ECO:0000259" key="7">
    <source>
        <dbReference type="PROSITE" id="PS51078"/>
    </source>
</evidence>
<dbReference type="RefSeq" id="WP_315607068.1">
    <property type="nucleotide sequence ID" value="NZ_CP130318.1"/>
</dbReference>
<dbReference type="Proteomes" id="UP001305702">
    <property type="component" value="Chromosome"/>
</dbReference>
<feature type="domain" description="IclR-ED" evidence="7">
    <location>
        <begin position="80"/>
        <end position="261"/>
    </location>
</feature>
<dbReference type="InterPro" id="IPR050707">
    <property type="entry name" value="HTH_MetabolicPath_Reg"/>
</dbReference>
<evidence type="ECO:0000256" key="4">
    <source>
        <dbReference type="ARBA" id="ARBA00058938"/>
    </source>
</evidence>
<reference evidence="8 9" key="1">
    <citation type="submission" date="2022-02" db="EMBL/GenBank/DDBJ databases">
        <title>Paenibacillus sp. MBLB1776 Whole Genome Shotgun Sequencing.</title>
        <authorList>
            <person name="Hwang C.Y."/>
            <person name="Cho E.-S."/>
            <person name="Seo M.-J."/>
        </authorList>
    </citation>
    <scope>NUCLEOTIDE SEQUENCE [LARGE SCALE GENOMIC DNA]</scope>
    <source>
        <strain evidence="8 9">MBLB1776</strain>
    </source>
</reference>
<gene>
    <name evidence="8" type="ORF">MJA45_09755</name>
</gene>
<evidence type="ECO:0000256" key="5">
    <source>
        <dbReference type="ARBA" id="ARBA00070406"/>
    </source>
</evidence>
<dbReference type="KEGG" id="paun:MJA45_09755"/>
<keyword evidence="9" id="KW-1185">Reference proteome</keyword>
<dbReference type="InterPro" id="IPR036388">
    <property type="entry name" value="WH-like_DNA-bd_sf"/>
</dbReference>
<accession>A0AA96RHE8</accession>
<evidence type="ECO:0000313" key="9">
    <source>
        <dbReference type="Proteomes" id="UP001305702"/>
    </source>
</evidence>
<dbReference type="InterPro" id="IPR005471">
    <property type="entry name" value="Tscrpt_reg_IclR_N"/>
</dbReference>
<comment type="function">
    <text evidence="4">May be an activator protein for the gylABX operon.</text>
</comment>
<evidence type="ECO:0000259" key="6">
    <source>
        <dbReference type="PROSITE" id="PS51077"/>
    </source>
</evidence>
<proteinExistence type="predicted"/>
<protein>
    <recommendedName>
        <fullName evidence="5">Glycerol operon regulatory protein</fullName>
    </recommendedName>
</protein>
<evidence type="ECO:0000313" key="8">
    <source>
        <dbReference type="EMBL" id="WNQ13288.1"/>
    </source>
</evidence>
<organism evidence="8 9">
    <name type="scientific">Paenibacillus aurantius</name>
    <dbReference type="NCBI Taxonomy" id="2918900"/>
    <lineage>
        <taxon>Bacteria</taxon>
        <taxon>Bacillati</taxon>
        <taxon>Bacillota</taxon>
        <taxon>Bacilli</taxon>
        <taxon>Bacillales</taxon>
        <taxon>Paenibacillaceae</taxon>
        <taxon>Paenibacillus</taxon>
    </lineage>
</organism>
<dbReference type="GO" id="GO:0003700">
    <property type="term" value="F:DNA-binding transcription factor activity"/>
    <property type="evidence" value="ECO:0007669"/>
    <property type="project" value="TreeGrafter"/>
</dbReference>
<evidence type="ECO:0000256" key="3">
    <source>
        <dbReference type="ARBA" id="ARBA00023163"/>
    </source>
</evidence>
<evidence type="ECO:0000256" key="2">
    <source>
        <dbReference type="ARBA" id="ARBA00023125"/>
    </source>
</evidence>
<sequence length="265" mass="29786">MINDQQLAEEEAPYYRIQSVDRTLTILQCFVREKRPLGVSELARMMSLNRSAVHRFLLTLKDHGYVTQVRDSDRYSIGPAAFELGAVFTNSTDLTAEGRKVLIELVRQTGCLAHLGILDQGTVLYLLNVEPDRGQYLFGAVGQRRMVYNTALGKSLTAWLPEDRVDDILDKCSFEQITKHTIGTPEQYKRELEQIRQEGIAFDREESSIGAFCISAPVRDKWDDVIAAISISAYGLSEEKIREMGLVVKSSAAQLSRRLGHMSGL</sequence>
<keyword evidence="3" id="KW-0804">Transcription</keyword>
<dbReference type="PANTHER" id="PTHR30136">
    <property type="entry name" value="HELIX-TURN-HELIX TRANSCRIPTIONAL REGULATOR, ICLR FAMILY"/>
    <property type="match status" value="1"/>
</dbReference>
<dbReference type="PROSITE" id="PS51077">
    <property type="entry name" value="HTH_ICLR"/>
    <property type="match status" value="1"/>
</dbReference>
<dbReference type="PANTHER" id="PTHR30136:SF35">
    <property type="entry name" value="HTH-TYPE TRANSCRIPTIONAL REGULATOR RV1719"/>
    <property type="match status" value="1"/>
</dbReference>
<dbReference type="InterPro" id="IPR029016">
    <property type="entry name" value="GAF-like_dom_sf"/>
</dbReference>
<dbReference type="Pfam" id="PF01614">
    <property type="entry name" value="IclR_C"/>
    <property type="match status" value="1"/>
</dbReference>
<dbReference type="SUPFAM" id="SSF55781">
    <property type="entry name" value="GAF domain-like"/>
    <property type="match status" value="1"/>
</dbReference>
<dbReference type="Gene3D" id="3.30.450.40">
    <property type="match status" value="1"/>
</dbReference>